<reference evidence="2" key="1">
    <citation type="submission" date="2018-06" db="EMBL/GenBank/DDBJ databases">
        <authorList>
            <consortium name="Pathogen Informatics"/>
        </authorList>
    </citation>
    <scope>NUCLEOTIDE SEQUENCE [LARGE SCALE GENOMIC DNA]</scope>
    <source>
        <strain evidence="2">NCTC10132</strain>
    </source>
</reference>
<gene>
    <name evidence="1" type="ORF">NCTC10132_00791</name>
</gene>
<dbReference type="KEGG" id="medw:NCTC10132_00791"/>
<evidence type="ECO:0000313" key="1">
    <source>
        <dbReference type="EMBL" id="SYV97426.1"/>
    </source>
</evidence>
<protein>
    <submittedName>
        <fullName evidence="1">Uncharacterized protein</fullName>
    </submittedName>
</protein>
<dbReference type="EMBL" id="LS991951">
    <property type="protein sequence ID" value="SYV97426.1"/>
    <property type="molecule type" value="Genomic_DNA"/>
</dbReference>
<name>A0A3B0Q3S1_9BACT</name>
<keyword evidence="2" id="KW-1185">Reference proteome</keyword>
<evidence type="ECO:0000313" key="2">
    <source>
        <dbReference type="Proteomes" id="UP000257559"/>
    </source>
</evidence>
<accession>A0A3B0Q3S1</accession>
<dbReference type="AlphaFoldDB" id="A0A3B0Q3S1"/>
<organism evidence="1 2">
    <name type="scientific">Mycoplasmopsis edwardii</name>
    <dbReference type="NCBI Taxonomy" id="53558"/>
    <lineage>
        <taxon>Bacteria</taxon>
        <taxon>Bacillati</taxon>
        <taxon>Mycoplasmatota</taxon>
        <taxon>Mycoplasmoidales</taxon>
        <taxon>Metamycoplasmataceae</taxon>
        <taxon>Mycoplasmopsis</taxon>
    </lineage>
</organism>
<proteinExistence type="predicted"/>
<sequence>MNLSFLATKSVSELISTKTACFSFPTAITAPSAAILPAFLAAFTIPFSFNQLIAASIS</sequence>
<dbReference type="Proteomes" id="UP000257559">
    <property type="component" value="Chromosome"/>
</dbReference>